<dbReference type="EMBL" id="FMWP01000048">
    <property type="protein sequence ID" value="SCZ93876.1"/>
    <property type="molecule type" value="Genomic_DNA"/>
</dbReference>
<keyword evidence="3" id="KW-1185">Reference proteome</keyword>
<proteinExistence type="predicted"/>
<evidence type="ECO:0000313" key="2">
    <source>
        <dbReference type="EMBL" id="SCZ93876.1"/>
    </source>
</evidence>
<evidence type="ECO:0000256" key="1">
    <source>
        <dbReference type="SAM" id="MobiDB-lite"/>
    </source>
</evidence>
<dbReference type="Proteomes" id="UP000249723">
    <property type="component" value="Unassembled WGS sequence"/>
</dbReference>
<dbReference type="STRING" id="289078.A0A2X0KQR4"/>
<reference evidence="3" key="1">
    <citation type="submission" date="2016-10" db="EMBL/GenBank/DDBJ databases">
        <authorList>
            <person name="Jeantristanb JTB J.-T."/>
            <person name="Ricardo R."/>
        </authorList>
    </citation>
    <scope>NUCLEOTIDE SEQUENCE [LARGE SCALE GENOMIC DNA]</scope>
</reference>
<accession>A0A2X0KQR4</accession>
<dbReference type="AlphaFoldDB" id="A0A2X0KQR4"/>
<protein>
    <submittedName>
        <fullName evidence="2">BZ3500_MvSof-1268-A1-R1_Chr6-3g08943 protein</fullName>
    </submittedName>
</protein>
<feature type="region of interest" description="Disordered" evidence="1">
    <location>
        <begin position="37"/>
        <end position="59"/>
    </location>
</feature>
<organism evidence="2 3">
    <name type="scientific">Microbotryum saponariae</name>
    <dbReference type="NCBI Taxonomy" id="289078"/>
    <lineage>
        <taxon>Eukaryota</taxon>
        <taxon>Fungi</taxon>
        <taxon>Dikarya</taxon>
        <taxon>Basidiomycota</taxon>
        <taxon>Pucciniomycotina</taxon>
        <taxon>Microbotryomycetes</taxon>
        <taxon>Microbotryales</taxon>
        <taxon>Microbotryaceae</taxon>
        <taxon>Microbotryum</taxon>
    </lineage>
</organism>
<evidence type="ECO:0000313" key="3">
    <source>
        <dbReference type="Proteomes" id="UP000249723"/>
    </source>
</evidence>
<sequence length="118" mass="12984">MIEGTTLRCGRHAKQVVWEAESHDPLTWLCMTGGESIPEKRKRRRAGGGGGHRALPGTNDIDANKYQMFYNNAREGSSNGRKVAKSYATPLPVNIDGHAELYAHTSGTLHEARYCSGR</sequence>
<gene>
    <name evidence="2" type="ORF">BZ3500_MVSOF-1268-A1-R1_CHR6-3G08943</name>
</gene>
<name>A0A2X0KQR4_9BASI</name>